<feature type="region of interest" description="Disordered" evidence="1">
    <location>
        <begin position="127"/>
        <end position="182"/>
    </location>
</feature>
<keyword evidence="3" id="KW-1185">Reference proteome</keyword>
<organism evidence="2 3">
    <name type="scientific">Blyttiomyces helicus</name>
    <dbReference type="NCBI Taxonomy" id="388810"/>
    <lineage>
        <taxon>Eukaryota</taxon>
        <taxon>Fungi</taxon>
        <taxon>Fungi incertae sedis</taxon>
        <taxon>Chytridiomycota</taxon>
        <taxon>Chytridiomycota incertae sedis</taxon>
        <taxon>Chytridiomycetes</taxon>
        <taxon>Chytridiomycetes incertae sedis</taxon>
        <taxon>Blyttiomyces</taxon>
    </lineage>
</organism>
<proteinExistence type="predicted"/>
<reference evidence="3" key="1">
    <citation type="journal article" date="2018" name="Nat. Microbiol.">
        <title>Leveraging single-cell genomics to expand the fungal tree of life.</title>
        <authorList>
            <person name="Ahrendt S.R."/>
            <person name="Quandt C.A."/>
            <person name="Ciobanu D."/>
            <person name="Clum A."/>
            <person name="Salamov A."/>
            <person name="Andreopoulos B."/>
            <person name="Cheng J.F."/>
            <person name="Woyke T."/>
            <person name="Pelin A."/>
            <person name="Henrissat B."/>
            <person name="Reynolds N.K."/>
            <person name="Benny G.L."/>
            <person name="Smith M.E."/>
            <person name="James T.Y."/>
            <person name="Grigoriev I.V."/>
        </authorList>
    </citation>
    <scope>NUCLEOTIDE SEQUENCE [LARGE SCALE GENOMIC DNA]</scope>
</reference>
<dbReference type="AlphaFoldDB" id="A0A4P9W167"/>
<gene>
    <name evidence="2" type="ORF">BDK51DRAFT_41932</name>
</gene>
<dbReference type="Proteomes" id="UP000269721">
    <property type="component" value="Unassembled WGS sequence"/>
</dbReference>
<sequence length="204" mass="22347">MKKHEYPSPPIKTQVTQTNVVSLHKLLASVSGRARRRVPAAPLQSLVKLSQSDPGSDRRWLQASILSLEAKAAPCPGDRAQGAVRRTGFRERLKEGVDDFGSLQALHLRFTDEQSLITHVECHASAGADVTARREKSKKTGRTNNFQDDAAEDWGGQGRDYPRGPRRDSARHRAQLPRSPRRGGGLCGLCAPAAGGSCFRFLEK</sequence>
<evidence type="ECO:0000313" key="3">
    <source>
        <dbReference type="Proteomes" id="UP000269721"/>
    </source>
</evidence>
<name>A0A4P9W167_9FUNG</name>
<accession>A0A4P9W167</accession>
<evidence type="ECO:0000256" key="1">
    <source>
        <dbReference type="SAM" id="MobiDB-lite"/>
    </source>
</evidence>
<protein>
    <submittedName>
        <fullName evidence="2">Uncharacterized protein</fullName>
    </submittedName>
</protein>
<dbReference type="EMBL" id="KZ999136">
    <property type="protein sequence ID" value="RKO85382.1"/>
    <property type="molecule type" value="Genomic_DNA"/>
</dbReference>
<feature type="compositionally biased region" description="Basic residues" evidence="1">
    <location>
        <begin position="169"/>
        <end position="181"/>
    </location>
</feature>
<evidence type="ECO:0000313" key="2">
    <source>
        <dbReference type="EMBL" id="RKO85382.1"/>
    </source>
</evidence>